<comment type="caution">
    <text evidence="15">The sequence shown here is derived from an EMBL/GenBank/DDBJ whole genome shotgun (WGS) entry which is preliminary data.</text>
</comment>
<feature type="transmembrane region" description="Helical" evidence="13">
    <location>
        <begin position="489"/>
        <end position="510"/>
    </location>
</feature>
<dbReference type="Pfam" id="PF00069">
    <property type="entry name" value="Pkinase"/>
    <property type="match status" value="1"/>
</dbReference>
<comment type="subcellular location">
    <subcellularLocation>
        <location evidence="1">Membrane</location>
        <topology evidence="1">Single-pass type I membrane protein</topology>
    </subcellularLocation>
</comment>
<dbReference type="EMBL" id="SZYD01000002">
    <property type="protein sequence ID" value="KAD7117393.1"/>
    <property type="molecule type" value="Genomic_DNA"/>
</dbReference>
<evidence type="ECO:0000256" key="10">
    <source>
        <dbReference type="ARBA" id="ARBA00023136"/>
    </source>
</evidence>
<evidence type="ECO:0000256" key="6">
    <source>
        <dbReference type="ARBA" id="ARBA00022741"/>
    </source>
</evidence>
<evidence type="ECO:0000256" key="7">
    <source>
        <dbReference type="ARBA" id="ARBA00022777"/>
    </source>
</evidence>
<evidence type="ECO:0000256" key="5">
    <source>
        <dbReference type="ARBA" id="ARBA00022729"/>
    </source>
</evidence>
<dbReference type="InterPro" id="IPR001245">
    <property type="entry name" value="Ser-Thr/Tyr_kinase_cat_dom"/>
</dbReference>
<keyword evidence="7" id="KW-0418">Kinase</keyword>
<dbReference type="Pfam" id="PF07714">
    <property type="entry name" value="PK_Tyr_Ser-Thr"/>
    <property type="match status" value="1"/>
</dbReference>
<keyword evidence="9 13" id="KW-1133">Transmembrane helix</keyword>
<keyword evidence="2" id="KW-0723">Serine/threonine-protein kinase</keyword>
<keyword evidence="10 13" id="KW-0472">Membrane</keyword>
<keyword evidence="8 12" id="KW-0067">ATP-binding</keyword>
<evidence type="ECO:0000256" key="3">
    <source>
        <dbReference type="ARBA" id="ARBA00022679"/>
    </source>
</evidence>
<dbReference type="InterPro" id="IPR017441">
    <property type="entry name" value="Protein_kinase_ATP_BS"/>
</dbReference>
<dbReference type="Proteomes" id="UP000326396">
    <property type="component" value="Linkage Group LG10"/>
</dbReference>
<reference evidence="15 16" key="1">
    <citation type="submission" date="2019-05" db="EMBL/GenBank/DDBJ databases">
        <title>Mikania micrantha, genome provides insights into the molecular mechanism of rapid growth.</title>
        <authorList>
            <person name="Liu B."/>
        </authorList>
    </citation>
    <scope>NUCLEOTIDE SEQUENCE [LARGE SCALE GENOMIC DNA]</scope>
    <source>
        <strain evidence="15">NLD-2019</strain>
        <tissue evidence="15">Leaf</tissue>
    </source>
</reference>
<evidence type="ECO:0000256" key="8">
    <source>
        <dbReference type="ARBA" id="ARBA00022840"/>
    </source>
</evidence>
<dbReference type="FunFam" id="3.30.200.20:FF:000178">
    <property type="entry name" value="serine/threonine-protein kinase PBS1-like"/>
    <property type="match status" value="1"/>
</dbReference>
<evidence type="ECO:0000256" key="13">
    <source>
        <dbReference type="SAM" id="Phobius"/>
    </source>
</evidence>
<dbReference type="PROSITE" id="PS50011">
    <property type="entry name" value="PROTEIN_KINASE_DOM"/>
    <property type="match status" value="2"/>
</dbReference>
<dbReference type="Gene3D" id="1.10.510.10">
    <property type="entry name" value="Transferase(Phosphotransferase) domain 1"/>
    <property type="match status" value="2"/>
</dbReference>
<dbReference type="InterPro" id="IPR008271">
    <property type="entry name" value="Ser/Thr_kinase_AS"/>
</dbReference>
<dbReference type="PROSITE" id="PS00108">
    <property type="entry name" value="PROTEIN_KINASE_ST"/>
    <property type="match status" value="1"/>
</dbReference>
<evidence type="ECO:0000256" key="1">
    <source>
        <dbReference type="ARBA" id="ARBA00004479"/>
    </source>
</evidence>
<dbReference type="AlphaFoldDB" id="A0A5N6PW03"/>
<dbReference type="GO" id="GO:0016020">
    <property type="term" value="C:membrane"/>
    <property type="evidence" value="ECO:0007669"/>
    <property type="project" value="UniProtKB-SubCell"/>
</dbReference>
<evidence type="ECO:0000313" key="15">
    <source>
        <dbReference type="EMBL" id="KAD7117393.1"/>
    </source>
</evidence>
<dbReference type="OrthoDB" id="4062651at2759"/>
<evidence type="ECO:0000256" key="2">
    <source>
        <dbReference type="ARBA" id="ARBA00022527"/>
    </source>
</evidence>
<accession>A0A5N6PW03</accession>
<dbReference type="Pfam" id="PF14380">
    <property type="entry name" value="WAK_assoc"/>
    <property type="match status" value="1"/>
</dbReference>
<evidence type="ECO:0000256" key="11">
    <source>
        <dbReference type="ARBA" id="ARBA00023180"/>
    </source>
</evidence>
<dbReference type="InterPro" id="IPR011009">
    <property type="entry name" value="Kinase-like_dom_sf"/>
</dbReference>
<feature type="binding site" evidence="12">
    <location>
        <position position="587"/>
    </location>
    <ligand>
        <name>ATP</name>
        <dbReference type="ChEBI" id="CHEBI:30616"/>
    </ligand>
</feature>
<name>A0A5N6PW03_9ASTR</name>
<dbReference type="SUPFAM" id="SSF56112">
    <property type="entry name" value="Protein kinase-like (PK-like)"/>
    <property type="match status" value="2"/>
</dbReference>
<dbReference type="SMART" id="SM00220">
    <property type="entry name" value="S_TKc"/>
    <property type="match status" value="2"/>
</dbReference>
<evidence type="ECO:0000313" key="16">
    <source>
        <dbReference type="Proteomes" id="UP000326396"/>
    </source>
</evidence>
<keyword evidence="11" id="KW-0325">Glycoprotein</keyword>
<dbReference type="InterPro" id="IPR045874">
    <property type="entry name" value="LRK10/LRL21-25-like"/>
</dbReference>
<feature type="domain" description="Protein kinase" evidence="14">
    <location>
        <begin position="559"/>
        <end position="849"/>
    </location>
</feature>
<dbReference type="Gene3D" id="3.30.200.20">
    <property type="entry name" value="Phosphorylase Kinase, domain 1"/>
    <property type="match status" value="1"/>
</dbReference>
<feature type="transmembrane region" description="Helical" evidence="13">
    <location>
        <begin position="221"/>
        <end position="241"/>
    </location>
</feature>
<keyword evidence="16" id="KW-1185">Reference proteome</keyword>
<sequence length="870" mass="96440">MDDCERCEDSGGRCGYLNTTLTSFMCFCPDGTIKNNHCKACRRSRKGKSGTGVLGIWEVGNCESGNEQMGFGILGLMFASLVFDGEPISYGTKELMKKAIIVASENNIIYINHKESQDIIMVVNEQGSIGSRLTEATRLKKGGLFHGDGLDKRVVVVFGVLFSCLWWLWRRQMSGVGNVGAEVRGIESMVAMGVGTEIGMGRRNGSWLRTRGSKTNLKLKLVVGVGSALLSFMIIFIVFCISKSPSSNCVASLKHKTEDDKNVEAFVTQYGALNMKSHVHKGTSEQLGETKLYEIALGIAHGLDYLHRGCNTRILHLDIKPHNILLDEDFCPKIADFGLAKLYSRKESIVSMLEPRGTIGYIAPEVYNKNFGGVSHKSDVYSYGMLLLEMVGGRKNIDAGVGSGQTSEVYFPDWIYKRLQKDGFVLDNITTTEEDDYARKMTIVGLWCIQFAPNQRPAINEVIEMLEGSIQALEVPPKPFFSSPPRSPVIIFIGSASSALLSFMIIFIVFCISKSPSSNCVASPKHKTEDDEKVEAFVMQYVALSMKRNQYNEIKKMTNSFQVKLGQGGFGQVFKGKLSDGRLVAVKLLNTSKANGQEFINEVASIGRTSHVNIVTLLGFCFDYKKRALVYEYMPNGSLEKFIHSHVQKGTSEQLGATKLYEIALGIAHGLDYLHRGCNTRTLHLDIKPHNILLDEDFCPKIADFGLAKLYSRKESIVSMLEARGTIGYIAPEIYNQNFGGVSHKSDVYSYGMLLLEMVGGRKNIDVGVGSGRTSEIYFPDWIYKRLHKDGFVLDSITTTEEDDYARKMTIIGLWCIQAAPNQRPAINEVIEMLEGSIKALEVPPKPFFSSPPRSPEIICSTSKSMIELT</sequence>
<evidence type="ECO:0000256" key="12">
    <source>
        <dbReference type="PROSITE-ProRule" id="PRU10141"/>
    </source>
</evidence>
<evidence type="ECO:0000259" key="14">
    <source>
        <dbReference type="PROSITE" id="PS50011"/>
    </source>
</evidence>
<evidence type="ECO:0000256" key="9">
    <source>
        <dbReference type="ARBA" id="ARBA00022989"/>
    </source>
</evidence>
<dbReference type="GO" id="GO:0004674">
    <property type="term" value="F:protein serine/threonine kinase activity"/>
    <property type="evidence" value="ECO:0007669"/>
    <property type="project" value="UniProtKB-KW"/>
</dbReference>
<proteinExistence type="predicted"/>
<dbReference type="PROSITE" id="PS00107">
    <property type="entry name" value="PROTEIN_KINASE_ATP"/>
    <property type="match status" value="1"/>
</dbReference>
<keyword evidence="5" id="KW-0732">Signal</keyword>
<keyword evidence="3" id="KW-0808">Transferase</keyword>
<feature type="domain" description="Protein kinase" evidence="14">
    <location>
        <begin position="168"/>
        <end position="481"/>
    </location>
</feature>
<dbReference type="InterPro" id="IPR032872">
    <property type="entry name" value="WAK_assoc_C"/>
</dbReference>
<dbReference type="GO" id="GO:0005524">
    <property type="term" value="F:ATP binding"/>
    <property type="evidence" value="ECO:0007669"/>
    <property type="project" value="UniProtKB-UniRule"/>
</dbReference>
<dbReference type="PANTHER" id="PTHR27009">
    <property type="entry name" value="RUST RESISTANCE KINASE LR10-RELATED"/>
    <property type="match status" value="1"/>
</dbReference>
<gene>
    <name evidence="15" type="ORF">E3N88_04661</name>
</gene>
<dbReference type="InterPro" id="IPR000719">
    <property type="entry name" value="Prot_kinase_dom"/>
</dbReference>
<evidence type="ECO:0000256" key="4">
    <source>
        <dbReference type="ARBA" id="ARBA00022692"/>
    </source>
</evidence>
<dbReference type="FunFam" id="1.10.510.10:FF:000590">
    <property type="entry name" value="PR5-like receptor kinase"/>
    <property type="match status" value="2"/>
</dbReference>
<organism evidence="15 16">
    <name type="scientific">Mikania micrantha</name>
    <name type="common">bitter vine</name>
    <dbReference type="NCBI Taxonomy" id="192012"/>
    <lineage>
        <taxon>Eukaryota</taxon>
        <taxon>Viridiplantae</taxon>
        <taxon>Streptophyta</taxon>
        <taxon>Embryophyta</taxon>
        <taxon>Tracheophyta</taxon>
        <taxon>Spermatophyta</taxon>
        <taxon>Magnoliopsida</taxon>
        <taxon>eudicotyledons</taxon>
        <taxon>Gunneridae</taxon>
        <taxon>Pentapetalae</taxon>
        <taxon>asterids</taxon>
        <taxon>campanulids</taxon>
        <taxon>Asterales</taxon>
        <taxon>Asteraceae</taxon>
        <taxon>Asteroideae</taxon>
        <taxon>Heliantheae alliance</taxon>
        <taxon>Eupatorieae</taxon>
        <taxon>Mikania</taxon>
    </lineage>
</organism>
<protein>
    <recommendedName>
        <fullName evidence="14">Protein kinase domain-containing protein</fullName>
    </recommendedName>
</protein>
<keyword evidence="6 12" id="KW-0547">Nucleotide-binding</keyword>
<keyword evidence="4 13" id="KW-0812">Transmembrane</keyword>